<accession>A0A094IR34</accession>
<organism evidence="2 3">
    <name type="scientific">Pseudidiomarina atlantica</name>
    <dbReference type="NCBI Taxonomy" id="1517416"/>
    <lineage>
        <taxon>Bacteria</taxon>
        <taxon>Pseudomonadati</taxon>
        <taxon>Pseudomonadota</taxon>
        <taxon>Gammaproteobacteria</taxon>
        <taxon>Alteromonadales</taxon>
        <taxon>Idiomarinaceae</taxon>
        <taxon>Pseudidiomarina</taxon>
    </lineage>
</organism>
<dbReference type="Proteomes" id="UP000053718">
    <property type="component" value="Unassembled WGS sequence"/>
</dbReference>
<evidence type="ECO:0000256" key="1">
    <source>
        <dbReference type="SAM" id="MobiDB-lite"/>
    </source>
</evidence>
<dbReference type="Pfam" id="PF06519">
    <property type="entry name" value="TolA"/>
    <property type="match status" value="1"/>
</dbReference>
<dbReference type="NCBIfam" id="TIGR02794">
    <property type="entry name" value="tolA_full"/>
    <property type="match status" value="1"/>
</dbReference>
<dbReference type="eggNOG" id="COG3064">
    <property type="taxonomic scope" value="Bacteria"/>
</dbReference>
<sequence>MTTPLLLSIALHLGVVVVLFAGSLFSPSAPKVMEIQLDAPLSEEVLPNEEIVQAATVDKAKVEQQLAAIEAAEQQRKDEIAELERRAAEAKRQREAEQQRQRELEAQQRAERERLEREKDSALRQQREAERKAAEAEQRRKAEEEAARKAEAERKRREEEARRLEEERKRKEAEERARAERERQLQEQLAREREQRAAARARAVQSEVGKYTSLIQATIQRNLITHPSMRGKECRVNIRLASSGFVISVTNLGGDPAVCKATENAVFKAGSLPVSDNPEVFNQLKDINLTVAPEFD</sequence>
<dbReference type="SUPFAM" id="SSF74653">
    <property type="entry name" value="TolA/TonB C-terminal domain"/>
    <property type="match status" value="1"/>
</dbReference>
<evidence type="ECO:0000313" key="2">
    <source>
        <dbReference type="EMBL" id="KFZ28294.1"/>
    </source>
</evidence>
<comment type="caution">
    <text evidence="2">The sequence shown here is derived from an EMBL/GenBank/DDBJ whole genome shotgun (WGS) entry which is preliminary data.</text>
</comment>
<reference evidence="2 3" key="1">
    <citation type="submission" date="2014-06" db="EMBL/GenBank/DDBJ databases">
        <title>Draft genome sequence of Idiomarina sp. MCCC 1A10513.</title>
        <authorList>
            <person name="Du J."/>
            <person name="Lai Q."/>
            <person name="Shao Z."/>
        </authorList>
    </citation>
    <scope>NUCLEOTIDE SEQUENCE [LARGE SCALE GENOMIC DNA]</scope>
    <source>
        <strain evidence="2 3">MCCC 1A10513</strain>
    </source>
</reference>
<protein>
    <recommendedName>
        <fullName evidence="4">Membrane protein TolA</fullName>
    </recommendedName>
</protein>
<evidence type="ECO:0000313" key="3">
    <source>
        <dbReference type="Proteomes" id="UP000053718"/>
    </source>
</evidence>
<keyword evidence="3" id="KW-1185">Reference proteome</keyword>
<proteinExistence type="predicted"/>
<dbReference type="AlphaFoldDB" id="A0A094IR34"/>
<dbReference type="STRING" id="1517416.IDAT_09835"/>
<feature type="region of interest" description="Disordered" evidence="1">
    <location>
        <begin position="91"/>
        <end position="177"/>
    </location>
</feature>
<dbReference type="GO" id="GO:0043213">
    <property type="term" value="P:bacteriocin transport"/>
    <property type="evidence" value="ECO:0007669"/>
    <property type="project" value="InterPro"/>
</dbReference>
<dbReference type="RefSeq" id="WP_034733256.1">
    <property type="nucleotide sequence ID" value="NZ_JPIN01000009.1"/>
</dbReference>
<name>A0A094IR34_9GAMM</name>
<evidence type="ECO:0008006" key="4">
    <source>
        <dbReference type="Google" id="ProtNLM"/>
    </source>
</evidence>
<gene>
    <name evidence="2" type="ORF">IDAT_09835</name>
</gene>
<dbReference type="InterPro" id="IPR014161">
    <property type="entry name" value="Tol-Pal_TolA"/>
</dbReference>
<dbReference type="GO" id="GO:0016020">
    <property type="term" value="C:membrane"/>
    <property type="evidence" value="ECO:0007669"/>
    <property type="project" value="InterPro"/>
</dbReference>
<dbReference type="GO" id="GO:0019534">
    <property type="term" value="F:toxin transmembrane transporter activity"/>
    <property type="evidence" value="ECO:0007669"/>
    <property type="project" value="InterPro"/>
</dbReference>
<dbReference type="Gene3D" id="3.30.1150.10">
    <property type="match status" value="1"/>
</dbReference>
<dbReference type="EMBL" id="JPIN01000009">
    <property type="protein sequence ID" value="KFZ28294.1"/>
    <property type="molecule type" value="Genomic_DNA"/>
</dbReference>